<keyword evidence="1" id="KW-0175">Coiled coil</keyword>
<evidence type="ECO:0000256" key="1">
    <source>
        <dbReference type="SAM" id="Coils"/>
    </source>
</evidence>
<proteinExistence type="predicted"/>
<gene>
    <name evidence="2" type="ORF">SRAS04492_LOCUS5864</name>
</gene>
<evidence type="ECO:0000313" key="2">
    <source>
        <dbReference type="EMBL" id="CAE0234062.1"/>
    </source>
</evidence>
<feature type="coiled-coil region" evidence="1">
    <location>
        <begin position="20"/>
        <end position="129"/>
    </location>
</feature>
<reference evidence="2" key="1">
    <citation type="submission" date="2021-01" db="EMBL/GenBank/DDBJ databases">
        <authorList>
            <person name="Corre E."/>
            <person name="Pelletier E."/>
            <person name="Niang G."/>
            <person name="Scheremetjew M."/>
            <person name="Finn R."/>
            <person name="Kale V."/>
            <person name="Holt S."/>
            <person name="Cochrane G."/>
            <person name="Meng A."/>
            <person name="Brown T."/>
            <person name="Cohen L."/>
        </authorList>
    </citation>
    <scope>NUCLEOTIDE SEQUENCE</scope>
    <source>
        <strain evidence="2">Ras09</strain>
    </source>
</reference>
<dbReference type="AlphaFoldDB" id="A0A7S3CPX5"/>
<dbReference type="EMBL" id="HBIA01011533">
    <property type="protein sequence ID" value="CAE0234062.1"/>
    <property type="molecule type" value="Transcribed_RNA"/>
</dbReference>
<name>A0A7S3CPX5_9SPIT</name>
<protein>
    <submittedName>
        <fullName evidence="2">Uncharacterized protein</fullName>
    </submittedName>
</protein>
<organism evidence="2">
    <name type="scientific">Strombidium rassoulzadegani</name>
    <dbReference type="NCBI Taxonomy" id="1082188"/>
    <lineage>
        <taxon>Eukaryota</taxon>
        <taxon>Sar</taxon>
        <taxon>Alveolata</taxon>
        <taxon>Ciliophora</taxon>
        <taxon>Intramacronucleata</taxon>
        <taxon>Spirotrichea</taxon>
        <taxon>Oligotrichia</taxon>
        <taxon>Strombidiidae</taxon>
        <taxon>Strombidium</taxon>
    </lineage>
</organism>
<dbReference type="Gene3D" id="1.10.287.1490">
    <property type="match status" value="1"/>
</dbReference>
<sequence length="140" mass="16007">MNKSLEASNANQTMTAGAFTATLKGKINGLEETIKALQEELNFYKKEIQTLRSEKEQLDDSLTRKAQEIRKSLTTEVIKAEEDMKKSYLGQKNENNKLQNQITTLKTEKTNLQQHLLDLQRRTAELELQIGAEVDNPQQQ</sequence>
<accession>A0A7S3CPX5</accession>